<evidence type="ECO:0000259" key="1">
    <source>
        <dbReference type="Pfam" id="PF05598"/>
    </source>
</evidence>
<proteinExistence type="predicted"/>
<dbReference type="Pfam" id="PF05598">
    <property type="entry name" value="DUF772"/>
    <property type="match status" value="1"/>
</dbReference>
<reference evidence="2 3" key="1">
    <citation type="submission" date="2020-03" db="EMBL/GenBank/DDBJ databases">
        <title>Genome mining and metabolic profiling illuminate the polycyclic tetramate macrolactams from Streptomyces koyangensis SCSIO 5802.</title>
        <authorList>
            <person name="Ding W."/>
        </authorList>
    </citation>
    <scope>NUCLEOTIDE SEQUENCE [LARGE SCALE GENOMIC DNA]</scope>
    <source>
        <strain evidence="2 3">SCSIO 5802</strain>
    </source>
</reference>
<organism evidence="2 3">
    <name type="scientific">Streptomyces koyangensis</name>
    <dbReference type="NCBI Taxonomy" id="188770"/>
    <lineage>
        <taxon>Bacteria</taxon>
        <taxon>Bacillati</taxon>
        <taxon>Actinomycetota</taxon>
        <taxon>Actinomycetes</taxon>
        <taxon>Kitasatosporales</taxon>
        <taxon>Streptomycetaceae</taxon>
        <taxon>Streptomyces</taxon>
        <taxon>Streptomyces aurantiacus group</taxon>
    </lineage>
</organism>
<dbReference type="InterPro" id="IPR008490">
    <property type="entry name" value="Transposase_InsH_N"/>
</dbReference>
<protein>
    <submittedName>
        <fullName evidence="2">Transposase</fullName>
    </submittedName>
</protein>
<feature type="domain" description="Transposase InsH N-terminal" evidence="1">
    <location>
        <begin position="1"/>
        <end position="52"/>
    </location>
</feature>
<accession>A0ABX7EB96</accession>
<evidence type="ECO:0000313" key="3">
    <source>
        <dbReference type="Proteomes" id="UP000596311"/>
    </source>
</evidence>
<evidence type="ECO:0000313" key="2">
    <source>
        <dbReference type="EMBL" id="QRF01868.1"/>
    </source>
</evidence>
<name>A0ABX7EB96_9ACTN</name>
<gene>
    <name evidence="2" type="ORF">G9U55_06350</name>
</gene>
<dbReference type="EMBL" id="CP049945">
    <property type="protein sequence ID" value="QRF01868.1"/>
    <property type="molecule type" value="Genomic_DNA"/>
</dbReference>
<keyword evidence="3" id="KW-1185">Reference proteome</keyword>
<dbReference type="Proteomes" id="UP000596311">
    <property type="component" value="Chromosome"/>
</dbReference>
<sequence>MALVLVPQLVEGLTGRQAAEAVRARTDWKYALGLELTDTAFDYSVLPEFRDRPVGADGGGSSWTGCCRQPGDIG</sequence>